<protein>
    <submittedName>
        <fullName evidence="1">Uncharacterized protein</fullName>
    </submittedName>
</protein>
<accession>A0A517LIS2</accession>
<dbReference type="AlphaFoldDB" id="A0A517LIS2"/>
<sequence>MPSERREPNSIDHSTWPSNADIGSQLGSIAFEPAFSDNRIEHDIDLGNSQSLLTASHEPSGPWPSFVATIHEPSFSGDGHEFQRSRALDYEELPMNAVAWNESCFSSLGVSEFTQAL</sequence>
<reference evidence="1 2" key="1">
    <citation type="submission" date="2019-07" db="EMBL/GenBank/DDBJ databases">
        <title>Finished genome of Venturia effusa.</title>
        <authorList>
            <person name="Young C.A."/>
            <person name="Cox M.P."/>
            <person name="Ganley A.R.D."/>
            <person name="David W.J."/>
        </authorList>
    </citation>
    <scope>NUCLEOTIDE SEQUENCE [LARGE SCALE GENOMIC DNA]</scope>
    <source>
        <strain evidence="2">albino</strain>
    </source>
</reference>
<dbReference type="Proteomes" id="UP000316270">
    <property type="component" value="Chromosome 13"/>
</dbReference>
<proteinExistence type="predicted"/>
<dbReference type="EMBL" id="CP042197">
    <property type="protein sequence ID" value="QDS75517.1"/>
    <property type="molecule type" value="Genomic_DNA"/>
</dbReference>
<evidence type="ECO:0000313" key="1">
    <source>
        <dbReference type="EMBL" id="QDS75517.1"/>
    </source>
</evidence>
<organism evidence="1 2">
    <name type="scientific">Venturia effusa</name>
    <dbReference type="NCBI Taxonomy" id="50376"/>
    <lineage>
        <taxon>Eukaryota</taxon>
        <taxon>Fungi</taxon>
        <taxon>Dikarya</taxon>
        <taxon>Ascomycota</taxon>
        <taxon>Pezizomycotina</taxon>
        <taxon>Dothideomycetes</taxon>
        <taxon>Pleosporomycetidae</taxon>
        <taxon>Venturiales</taxon>
        <taxon>Venturiaceae</taxon>
        <taxon>Venturia</taxon>
    </lineage>
</organism>
<gene>
    <name evidence="1" type="ORF">FKW77_005087</name>
</gene>
<name>A0A517LIS2_9PEZI</name>
<evidence type="ECO:0000313" key="2">
    <source>
        <dbReference type="Proteomes" id="UP000316270"/>
    </source>
</evidence>
<keyword evidence="2" id="KW-1185">Reference proteome</keyword>